<keyword evidence="1" id="KW-1133">Transmembrane helix</keyword>
<reference evidence="2" key="1">
    <citation type="submission" date="2016-10" db="EMBL/GenBank/DDBJ databases">
        <authorList>
            <person name="de Groot N.N."/>
        </authorList>
    </citation>
    <scope>NUCLEOTIDE SEQUENCE [LARGE SCALE GENOMIC DNA]</scope>
    <source>
        <strain evidence="2">CGMCC 1.10697</strain>
    </source>
</reference>
<dbReference type="EMBL" id="FOKC01000004">
    <property type="protein sequence ID" value="SFB15093.1"/>
    <property type="molecule type" value="Genomic_DNA"/>
</dbReference>
<sequence length="160" mass="18236">MPGRVPPALADARIRAYGEWMRSWLQDFGLLLLAWIAIQVVFDAVFCSPWEWERRTVGRLLRRVRPTPHTAEVVRLRRPIEQVGADVRRLRRAFGQEGMRFAKYEGTRQAYDGVLAEAADTLELTHFLADLPPGVDRDLERVRVEGLLEDAGLLPPLHAA</sequence>
<evidence type="ECO:0000313" key="2">
    <source>
        <dbReference type="EMBL" id="SFB15093.1"/>
    </source>
</evidence>
<protein>
    <submittedName>
        <fullName evidence="2">Uncharacterized protein</fullName>
    </submittedName>
</protein>
<gene>
    <name evidence="2" type="ORF">SAMN05192575_104124</name>
</gene>
<proteinExistence type="predicted"/>
<evidence type="ECO:0000256" key="1">
    <source>
        <dbReference type="SAM" id="Phobius"/>
    </source>
</evidence>
<dbReference type="AlphaFoldDB" id="A0A1I0YSK5"/>
<feature type="transmembrane region" description="Helical" evidence="1">
    <location>
        <begin position="28"/>
        <end position="52"/>
    </location>
</feature>
<accession>A0A1I0YSK5</accession>
<name>A0A1I0YSK5_9ACTN</name>
<keyword evidence="1" id="KW-0472">Membrane</keyword>
<keyword evidence="1" id="KW-0812">Transmembrane</keyword>
<evidence type="ECO:0000313" key="3">
    <source>
        <dbReference type="Proteomes" id="UP000199113"/>
    </source>
</evidence>
<dbReference type="Proteomes" id="UP000199113">
    <property type="component" value="Unassembled WGS sequence"/>
</dbReference>
<organism evidence="2 3">
    <name type="scientific">Nocardioides alpinus</name>
    <dbReference type="NCBI Taxonomy" id="748909"/>
    <lineage>
        <taxon>Bacteria</taxon>
        <taxon>Bacillati</taxon>
        <taxon>Actinomycetota</taxon>
        <taxon>Actinomycetes</taxon>
        <taxon>Propionibacteriales</taxon>
        <taxon>Nocardioidaceae</taxon>
        <taxon>Nocardioides</taxon>
    </lineage>
</organism>